<gene>
    <name evidence="1" type="ORF">ESA94_11135</name>
</gene>
<accession>A0A4Q1CH39</accession>
<sequence>MEKFIVCLKRNGLFQFKLVNEQEQTLLASLSYTHKQTCLNDIEMLRSGFDFTNRYFVTEVAANKFCFALLKSDIELLAVSKEFTSESDCENYIKRMQETVSGMIIDEQIH</sequence>
<evidence type="ECO:0000313" key="2">
    <source>
        <dbReference type="Proteomes" id="UP000290204"/>
    </source>
</evidence>
<dbReference type="SUPFAM" id="SSF160113">
    <property type="entry name" value="YegP-like"/>
    <property type="match status" value="2"/>
</dbReference>
<evidence type="ECO:0008006" key="3">
    <source>
        <dbReference type="Google" id="ProtNLM"/>
    </source>
</evidence>
<dbReference type="AlphaFoldDB" id="A0A4Q1CH39"/>
<dbReference type="RefSeq" id="WP_129130991.1">
    <property type="nucleotide sequence ID" value="NZ_SDHW01000003.1"/>
</dbReference>
<dbReference type="OrthoDB" id="9802792at2"/>
<proteinExistence type="predicted"/>
<comment type="caution">
    <text evidence="1">The sequence shown here is derived from an EMBL/GenBank/DDBJ whole genome shotgun (WGS) entry which is preliminary data.</text>
</comment>
<dbReference type="EMBL" id="SDHW01000003">
    <property type="protein sequence ID" value="RXK59618.1"/>
    <property type="molecule type" value="Genomic_DNA"/>
</dbReference>
<organism evidence="1 2">
    <name type="scientific">Lacibacter luteus</name>
    <dbReference type="NCBI Taxonomy" id="2508719"/>
    <lineage>
        <taxon>Bacteria</taxon>
        <taxon>Pseudomonadati</taxon>
        <taxon>Bacteroidota</taxon>
        <taxon>Chitinophagia</taxon>
        <taxon>Chitinophagales</taxon>
        <taxon>Chitinophagaceae</taxon>
        <taxon>Lacibacter</taxon>
    </lineage>
</organism>
<reference evidence="1 2" key="1">
    <citation type="submission" date="2019-01" db="EMBL/GenBank/DDBJ databases">
        <title>Lacibacter sp. strain TTM-7.</title>
        <authorList>
            <person name="Chen W.-M."/>
        </authorList>
    </citation>
    <scope>NUCLEOTIDE SEQUENCE [LARGE SCALE GENOMIC DNA]</scope>
    <source>
        <strain evidence="1 2">TTM-7</strain>
    </source>
</reference>
<protein>
    <recommendedName>
        <fullName evidence="3">DUF1508 domain-containing protein</fullName>
    </recommendedName>
</protein>
<dbReference type="Gene3D" id="2.30.29.80">
    <property type="match status" value="1"/>
</dbReference>
<dbReference type="Proteomes" id="UP000290204">
    <property type="component" value="Unassembled WGS sequence"/>
</dbReference>
<keyword evidence="2" id="KW-1185">Reference proteome</keyword>
<evidence type="ECO:0000313" key="1">
    <source>
        <dbReference type="EMBL" id="RXK59618.1"/>
    </source>
</evidence>
<name>A0A4Q1CH39_9BACT</name>
<dbReference type="InterPro" id="IPR036913">
    <property type="entry name" value="YegP-like_sf"/>
</dbReference>